<protein>
    <submittedName>
        <fullName evidence="2">Uncharacterized protein</fullName>
    </submittedName>
</protein>
<dbReference type="EMBL" id="SZZH01000001">
    <property type="protein sequence ID" value="TKV60465.1"/>
    <property type="molecule type" value="Genomic_DNA"/>
</dbReference>
<reference evidence="2 3" key="1">
    <citation type="submission" date="2019-05" db="EMBL/GenBank/DDBJ databases">
        <title>Nakamurella sp. N5BH11, whole genome shotgun sequence.</title>
        <authorList>
            <person name="Tuo L."/>
        </authorList>
    </citation>
    <scope>NUCLEOTIDE SEQUENCE [LARGE SCALE GENOMIC DNA]</scope>
    <source>
        <strain evidence="2 3">N5BH11</strain>
    </source>
</reference>
<organism evidence="2 3">
    <name type="scientific">Nakamurella flava</name>
    <dbReference type="NCBI Taxonomy" id="2576308"/>
    <lineage>
        <taxon>Bacteria</taxon>
        <taxon>Bacillati</taxon>
        <taxon>Actinomycetota</taxon>
        <taxon>Actinomycetes</taxon>
        <taxon>Nakamurellales</taxon>
        <taxon>Nakamurellaceae</taxon>
        <taxon>Nakamurella</taxon>
    </lineage>
</organism>
<evidence type="ECO:0000313" key="3">
    <source>
        <dbReference type="Proteomes" id="UP000306985"/>
    </source>
</evidence>
<name>A0A4V6CTU1_9ACTN</name>
<feature type="compositionally biased region" description="Low complexity" evidence="1">
    <location>
        <begin position="120"/>
        <end position="132"/>
    </location>
</feature>
<proteinExistence type="predicted"/>
<gene>
    <name evidence="2" type="ORF">FDO65_01785</name>
</gene>
<evidence type="ECO:0000313" key="2">
    <source>
        <dbReference type="EMBL" id="TKV60465.1"/>
    </source>
</evidence>
<dbReference type="RefSeq" id="WP_137447769.1">
    <property type="nucleotide sequence ID" value="NZ_SZZH01000001.1"/>
</dbReference>
<evidence type="ECO:0000256" key="1">
    <source>
        <dbReference type="SAM" id="MobiDB-lite"/>
    </source>
</evidence>
<feature type="region of interest" description="Disordered" evidence="1">
    <location>
        <begin position="120"/>
        <end position="174"/>
    </location>
</feature>
<dbReference type="OrthoDB" id="5244810at2"/>
<feature type="region of interest" description="Disordered" evidence="1">
    <location>
        <begin position="40"/>
        <end position="68"/>
    </location>
</feature>
<feature type="compositionally biased region" description="Basic and acidic residues" evidence="1">
    <location>
        <begin position="151"/>
        <end position="163"/>
    </location>
</feature>
<accession>A0A4V6CTU1</accession>
<dbReference type="AlphaFoldDB" id="A0A4V6CTU1"/>
<feature type="compositionally biased region" description="Basic and acidic residues" evidence="1">
    <location>
        <begin position="45"/>
        <end position="57"/>
    </location>
</feature>
<keyword evidence="3" id="KW-1185">Reference proteome</keyword>
<dbReference type="Proteomes" id="UP000306985">
    <property type="component" value="Unassembled WGS sequence"/>
</dbReference>
<comment type="caution">
    <text evidence="2">The sequence shown here is derived from an EMBL/GenBank/DDBJ whole genome shotgun (WGS) entry which is preliminary data.</text>
</comment>
<sequence length="174" mass="17607">MTGATPPAGDRSQVHASVGPLVEEAALLLGAVEDKLQAWQSEQARTQDRLADGDAGRRPVPGSGTARACPECGAVPGAPCTGCPVCRLLAAVRGEHPEVTARVVDGALTVIRALRTLLPADGSAPSPAAEGGARSGGPDERPGPASADTTGSRENRVPGDRPARPTGLQRIDIS</sequence>